<evidence type="ECO:0000313" key="4">
    <source>
        <dbReference type="Proteomes" id="UP000287605"/>
    </source>
</evidence>
<dbReference type="CDD" id="cd00093">
    <property type="entry name" value="HTH_XRE"/>
    <property type="match status" value="1"/>
</dbReference>
<proteinExistence type="predicted"/>
<name>A0A430B5R9_9ENTE</name>
<sequence length="358" mass="41399">MILEGVIMMNLAETINKLRKQKGLTQKEVARALNISPTAVNKWEKGTTSPDIDNLLPLSRLLNVSVDDLLKDGSMCTSEQLRTYVLEVFHLIEQDSFLQAFNLATSYLDDYPNDLALQTNLLSMLLTSHYGRQSVEQHEVAKSMHSLVTNNFNEIDYSLIEVLMKYYLSIEDYSRAEEILELLPKQSPLYSSLKADFHRSIGDYPTAYKTYEEILYGSQLMINNILISLKLMAENEGNENMAAYYVKKRIEMLDAFEIGKFAQLGALLDDPNTDLMNYQNIKELLHSIPTLDSFVRSKLYSHMTFNIEENHFLYQQIYQDFLADLTDEEQKFDLSDEEREKLIQFIELELNKLSSENN</sequence>
<dbReference type="PANTHER" id="PTHR46558">
    <property type="entry name" value="TRACRIPTIONAL REGULATORY PROTEIN-RELATED-RELATED"/>
    <property type="match status" value="1"/>
</dbReference>
<dbReference type="OrthoDB" id="9812495at2"/>
<dbReference type="EMBL" id="NGKA01000001">
    <property type="protein sequence ID" value="RSU15654.1"/>
    <property type="molecule type" value="Genomic_DNA"/>
</dbReference>
<reference evidence="3 4" key="1">
    <citation type="submission" date="2017-05" db="EMBL/GenBank/DDBJ databases">
        <title>Vagococcus spp. assemblies.</title>
        <authorList>
            <person name="Gulvik C.A."/>
        </authorList>
    </citation>
    <scope>NUCLEOTIDE SEQUENCE [LARGE SCALE GENOMIC DNA]</scope>
    <source>
        <strain evidence="3 4">CCUG 51432</strain>
    </source>
</reference>
<dbReference type="Pfam" id="PF01381">
    <property type="entry name" value="HTH_3"/>
    <property type="match status" value="1"/>
</dbReference>
<dbReference type="Proteomes" id="UP000287605">
    <property type="component" value="Unassembled WGS sequence"/>
</dbReference>
<evidence type="ECO:0000259" key="2">
    <source>
        <dbReference type="PROSITE" id="PS50943"/>
    </source>
</evidence>
<dbReference type="InterPro" id="IPR010982">
    <property type="entry name" value="Lambda_DNA-bd_dom_sf"/>
</dbReference>
<comment type="caution">
    <text evidence="3">The sequence shown here is derived from an EMBL/GenBank/DDBJ whole genome shotgun (WGS) entry which is preliminary data.</text>
</comment>
<dbReference type="AlphaFoldDB" id="A0A430B5R9"/>
<dbReference type="SUPFAM" id="SSF47413">
    <property type="entry name" value="lambda repressor-like DNA-binding domains"/>
    <property type="match status" value="1"/>
</dbReference>
<dbReference type="PANTHER" id="PTHR46558:SF11">
    <property type="entry name" value="HTH-TYPE TRANSCRIPTIONAL REGULATOR XRE"/>
    <property type="match status" value="1"/>
</dbReference>
<gene>
    <name evidence="3" type="ORF">CBF29_00845</name>
</gene>
<feature type="domain" description="HTH cro/C1-type" evidence="2">
    <location>
        <begin position="15"/>
        <end position="69"/>
    </location>
</feature>
<dbReference type="PROSITE" id="PS50943">
    <property type="entry name" value="HTH_CROC1"/>
    <property type="match status" value="1"/>
</dbReference>
<dbReference type="GO" id="GO:0003677">
    <property type="term" value="F:DNA binding"/>
    <property type="evidence" value="ECO:0007669"/>
    <property type="project" value="UniProtKB-KW"/>
</dbReference>
<dbReference type="InterPro" id="IPR001387">
    <property type="entry name" value="Cro/C1-type_HTH"/>
</dbReference>
<organism evidence="3 4">
    <name type="scientific">Vagococcus elongatus</name>
    <dbReference type="NCBI Taxonomy" id="180344"/>
    <lineage>
        <taxon>Bacteria</taxon>
        <taxon>Bacillati</taxon>
        <taxon>Bacillota</taxon>
        <taxon>Bacilli</taxon>
        <taxon>Lactobacillales</taxon>
        <taxon>Enterococcaceae</taxon>
        <taxon>Vagococcus</taxon>
    </lineage>
</organism>
<accession>A0A430B5R9</accession>
<keyword evidence="1" id="KW-0238">DNA-binding</keyword>
<evidence type="ECO:0000256" key="1">
    <source>
        <dbReference type="ARBA" id="ARBA00023125"/>
    </source>
</evidence>
<evidence type="ECO:0000313" key="3">
    <source>
        <dbReference type="EMBL" id="RSU15654.1"/>
    </source>
</evidence>
<dbReference type="SMART" id="SM00530">
    <property type="entry name" value="HTH_XRE"/>
    <property type="match status" value="1"/>
</dbReference>
<dbReference type="Gene3D" id="1.10.260.40">
    <property type="entry name" value="lambda repressor-like DNA-binding domains"/>
    <property type="match status" value="1"/>
</dbReference>
<keyword evidence="4" id="KW-1185">Reference proteome</keyword>
<protein>
    <recommendedName>
        <fullName evidence="2">HTH cro/C1-type domain-containing protein</fullName>
    </recommendedName>
</protein>